<dbReference type="STRING" id="1850517.A8708_26300"/>
<dbReference type="GO" id="GO:0003677">
    <property type="term" value="F:DNA binding"/>
    <property type="evidence" value="ECO:0007669"/>
    <property type="project" value="UniProtKB-KW"/>
</dbReference>
<reference evidence="8 9" key="1">
    <citation type="submission" date="2016-05" db="EMBL/GenBank/DDBJ databases">
        <title>Paenibacillus sp. 1ZS3-15 nov., isolated from the rhizosphere soil.</title>
        <authorList>
            <person name="Zhang X.X."/>
            <person name="Zhang J."/>
        </authorList>
    </citation>
    <scope>NUCLEOTIDE SEQUENCE [LARGE SCALE GENOMIC DNA]</scope>
    <source>
        <strain evidence="8 9">1ZS3-15</strain>
    </source>
</reference>
<dbReference type="Gene3D" id="3.40.50.2300">
    <property type="match status" value="1"/>
</dbReference>
<dbReference type="Pfam" id="PF00072">
    <property type="entry name" value="Response_reg"/>
    <property type="match status" value="1"/>
</dbReference>
<evidence type="ECO:0008006" key="10">
    <source>
        <dbReference type="Google" id="ProtNLM"/>
    </source>
</evidence>
<evidence type="ECO:0000256" key="4">
    <source>
        <dbReference type="ARBA" id="ARBA00023163"/>
    </source>
</evidence>
<evidence type="ECO:0000256" key="2">
    <source>
        <dbReference type="ARBA" id="ARBA00023015"/>
    </source>
</evidence>
<dbReference type="SMART" id="SM00448">
    <property type="entry name" value="REC"/>
    <property type="match status" value="1"/>
</dbReference>
<dbReference type="InterPro" id="IPR001789">
    <property type="entry name" value="Sig_transdc_resp-reg_receiver"/>
</dbReference>
<dbReference type="CDD" id="cd17535">
    <property type="entry name" value="REC_NarL-like"/>
    <property type="match status" value="1"/>
</dbReference>
<dbReference type="SUPFAM" id="SSF46894">
    <property type="entry name" value="C-terminal effector domain of the bipartite response regulators"/>
    <property type="match status" value="1"/>
</dbReference>
<protein>
    <recommendedName>
        <fullName evidence="10">DNA-binding response regulator</fullName>
    </recommendedName>
</protein>
<dbReference type="GO" id="GO:0006355">
    <property type="term" value="P:regulation of DNA-templated transcription"/>
    <property type="evidence" value="ECO:0007669"/>
    <property type="project" value="InterPro"/>
</dbReference>
<feature type="modified residue" description="4-aspartylphosphate" evidence="5">
    <location>
        <position position="57"/>
    </location>
</feature>
<dbReference type="Pfam" id="PF00196">
    <property type="entry name" value="GerE"/>
    <property type="match status" value="1"/>
</dbReference>
<feature type="domain" description="Response regulatory" evidence="7">
    <location>
        <begin position="6"/>
        <end position="122"/>
    </location>
</feature>
<dbReference type="InterPro" id="IPR058245">
    <property type="entry name" value="NreC/VraR/RcsB-like_REC"/>
</dbReference>
<comment type="caution">
    <text evidence="8">The sequence shown here is derived from an EMBL/GenBank/DDBJ whole genome shotgun (WGS) entry which is preliminary data.</text>
</comment>
<name>A0A198ADG6_9BACL</name>
<dbReference type="CDD" id="cd06170">
    <property type="entry name" value="LuxR_C_like"/>
    <property type="match status" value="1"/>
</dbReference>
<feature type="domain" description="HTH luxR-type" evidence="6">
    <location>
        <begin position="155"/>
        <end position="220"/>
    </location>
</feature>
<dbReference type="PROSITE" id="PS50110">
    <property type="entry name" value="RESPONSE_REGULATORY"/>
    <property type="match status" value="1"/>
</dbReference>
<evidence type="ECO:0000259" key="6">
    <source>
        <dbReference type="PROSITE" id="PS50043"/>
    </source>
</evidence>
<dbReference type="RefSeq" id="WP_068663625.1">
    <property type="nucleotide sequence ID" value="NZ_LYPB01000058.1"/>
</dbReference>
<keyword evidence="3" id="KW-0238">DNA-binding</keyword>
<keyword evidence="9" id="KW-1185">Reference proteome</keyword>
<dbReference type="InterPro" id="IPR016032">
    <property type="entry name" value="Sig_transdc_resp-reg_C-effctor"/>
</dbReference>
<dbReference type="SMART" id="SM00421">
    <property type="entry name" value="HTH_LUXR"/>
    <property type="match status" value="1"/>
</dbReference>
<dbReference type="PANTHER" id="PTHR43214">
    <property type="entry name" value="TWO-COMPONENT RESPONSE REGULATOR"/>
    <property type="match status" value="1"/>
</dbReference>
<dbReference type="PROSITE" id="PS50043">
    <property type="entry name" value="HTH_LUXR_2"/>
    <property type="match status" value="1"/>
</dbReference>
<keyword evidence="1 5" id="KW-0597">Phosphoprotein</keyword>
<evidence type="ECO:0000256" key="3">
    <source>
        <dbReference type="ARBA" id="ARBA00023125"/>
    </source>
</evidence>
<evidence type="ECO:0000259" key="7">
    <source>
        <dbReference type="PROSITE" id="PS50110"/>
    </source>
</evidence>
<accession>A0A198ADG6</accession>
<dbReference type="GO" id="GO:0000160">
    <property type="term" value="P:phosphorelay signal transduction system"/>
    <property type="evidence" value="ECO:0007669"/>
    <property type="project" value="InterPro"/>
</dbReference>
<dbReference type="SUPFAM" id="SSF52172">
    <property type="entry name" value="CheY-like"/>
    <property type="match status" value="1"/>
</dbReference>
<dbReference type="InterPro" id="IPR011006">
    <property type="entry name" value="CheY-like_superfamily"/>
</dbReference>
<keyword evidence="4" id="KW-0804">Transcription</keyword>
<gene>
    <name evidence="8" type="ORF">A8708_26300</name>
</gene>
<dbReference type="OrthoDB" id="9780153at2"/>
<dbReference type="AlphaFoldDB" id="A0A198ADG6"/>
<evidence type="ECO:0000256" key="1">
    <source>
        <dbReference type="ARBA" id="ARBA00022553"/>
    </source>
</evidence>
<proteinExistence type="predicted"/>
<evidence type="ECO:0000313" key="8">
    <source>
        <dbReference type="EMBL" id="OAS19227.1"/>
    </source>
</evidence>
<evidence type="ECO:0000313" key="9">
    <source>
        <dbReference type="Proteomes" id="UP000078454"/>
    </source>
</evidence>
<evidence type="ECO:0000256" key="5">
    <source>
        <dbReference type="PROSITE-ProRule" id="PRU00169"/>
    </source>
</evidence>
<dbReference type="InterPro" id="IPR039420">
    <property type="entry name" value="WalR-like"/>
</dbReference>
<dbReference type="InterPro" id="IPR000792">
    <property type="entry name" value="Tscrpt_reg_LuxR_C"/>
</dbReference>
<sequence>MSNALQILIVEDDALLRSGLELIIASEADMEVCGIARNGKEALQLLETAHPDLVLMDVQMPEMDGLACIREIRKRNAELPILILTTFNEEEYIFQGLADGANGYILKTLDFEKLVQAIRDTVNKQFILPSQVAAKIAQYAATNSQFMKEKRLQLFFETDQSFTKSERPIIELLLQRLSNKEIADSLFLTEGTVKNKLSTIYIKLGVQNRQDAIRNLETNLLN</sequence>
<dbReference type="Proteomes" id="UP000078454">
    <property type="component" value="Unassembled WGS sequence"/>
</dbReference>
<keyword evidence="2" id="KW-0805">Transcription regulation</keyword>
<dbReference type="EMBL" id="LYPB01000058">
    <property type="protein sequence ID" value="OAS19227.1"/>
    <property type="molecule type" value="Genomic_DNA"/>
</dbReference>
<organism evidence="8 9">
    <name type="scientific">Paenibacillus oryzisoli</name>
    <dbReference type="NCBI Taxonomy" id="1850517"/>
    <lineage>
        <taxon>Bacteria</taxon>
        <taxon>Bacillati</taxon>
        <taxon>Bacillota</taxon>
        <taxon>Bacilli</taxon>
        <taxon>Bacillales</taxon>
        <taxon>Paenibacillaceae</taxon>
        <taxon>Paenibacillus</taxon>
    </lineage>
</organism>